<reference evidence="3" key="1">
    <citation type="journal article" date="2011" name="Nature">
        <title>Genome sequence and analysis of the tuber crop potato.</title>
        <authorList>
            <consortium name="The Potato Genome Sequencing Consortium"/>
        </authorList>
    </citation>
    <scope>NUCLEOTIDE SEQUENCE [LARGE SCALE GENOMIC DNA]</scope>
    <source>
        <strain evidence="3">cv. DM1-3 516 R44</strain>
    </source>
</reference>
<reference evidence="2" key="2">
    <citation type="submission" date="2015-06" db="UniProtKB">
        <authorList>
            <consortium name="EnsemblPlants"/>
        </authorList>
    </citation>
    <scope>IDENTIFICATION</scope>
    <source>
        <strain evidence="2">DM1-3 516 R44</strain>
    </source>
</reference>
<proteinExistence type="predicted"/>
<feature type="compositionally biased region" description="Low complexity" evidence="1">
    <location>
        <begin position="111"/>
        <end position="125"/>
    </location>
</feature>
<dbReference type="InParanoid" id="M1DBM8"/>
<protein>
    <recommendedName>
        <fullName evidence="4">Integrase core domain containing protein</fullName>
    </recommendedName>
</protein>
<name>M1DBM8_SOLTU</name>
<evidence type="ECO:0000313" key="2">
    <source>
        <dbReference type="EnsemblPlants" id="PGSC0003DMT400086393"/>
    </source>
</evidence>
<dbReference type="HOGENOM" id="CLU_029307_6_1_1"/>
<feature type="region of interest" description="Disordered" evidence="1">
    <location>
        <begin position="61"/>
        <end position="164"/>
    </location>
</feature>
<accession>M1DBM8</accession>
<dbReference type="Gramene" id="PGSC0003DMT400086393">
    <property type="protein sequence ID" value="PGSC0003DMT400086393"/>
    <property type="gene ID" value="PGSC0003DMG400035964"/>
</dbReference>
<evidence type="ECO:0008006" key="4">
    <source>
        <dbReference type="Google" id="ProtNLM"/>
    </source>
</evidence>
<dbReference type="EnsemblPlants" id="PGSC0003DMT400086393">
    <property type="protein sequence ID" value="PGSC0003DMT400086393"/>
    <property type="gene ID" value="PGSC0003DMG400035964"/>
</dbReference>
<feature type="compositionally biased region" description="Basic and acidic residues" evidence="1">
    <location>
        <begin position="126"/>
        <end position="149"/>
    </location>
</feature>
<dbReference type="AlphaFoldDB" id="M1DBM8"/>
<organism evidence="2 3">
    <name type="scientific">Solanum tuberosum</name>
    <name type="common">Potato</name>
    <dbReference type="NCBI Taxonomy" id="4113"/>
    <lineage>
        <taxon>Eukaryota</taxon>
        <taxon>Viridiplantae</taxon>
        <taxon>Streptophyta</taxon>
        <taxon>Embryophyta</taxon>
        <taxon>Tracheophyta</taxon>
        <taxon>Spermatophyta</taxon>
        <taxon>Magnoliopsida</taxon>
        <taxon>eudicotyledons</taxon>
        <taxon>Gunneridae</taxon>
        <taxon>Pentapetalae</taxon>
        <taxon>asterids</taxon>
        <taxon>lamiids</taxon>
        <taxon>Solanales</taxon>
        <taxon>Solanaceae</taxon>
        <taxon>Solanoideae</taxon>
        <taxon>Solaneae</taxon>
        <taxon>Solanum</taxon>
    </lineage>
</organism>
<evidence type="ECO:0000313" key="3">
    <source>
        <dbReference type="Proteomes" id="UP000011115"/>
    </source>
</evidence>
<keyword evidence="3" id="KW-1185">Reference proteome</keyword>
<sequence length="164" mass="17638">MMTQMDLLSKRVMGTGSKAMNVVGVSGVNPDDAHFEALYNEEVHFLANQRGDFCQNYLRPGGNQGWNGERDEGMARPKGGKGKGKEPVVPTPAVESSDSEGIYATHLTTFDSEGNSGDSSSISASEPKDDQTLQTRRAELLSKAMHDSARMPVPPRPSPASIVE</sequence>
<dbReference type="PaxDb" id="4113-PGSC0003DMT400086393"/>
<evidence type="ECO:0000256" key="1">
    <source>
        <dbReference type="SAM" id="MobiDB-lite"/>
    </source>
</evidence>
<dbReference type="Proteomes" id="UP000011115">
    <property type="component" value="Unassembled WGS sequence"/>
</dbReference>